<dbReference type="AlphaFoldDB" id="A0A7I5EBY9"/>
<keyword evidence="3" id="KW-0812">Transmembrane</keyword>
<proteinExistence type="predicted"/>
<dbReference type="PANTHER" id="PTHR24637:SF421">
    <property type="entry name" value="CUTICLE COLLAGEN DPY-2"/>
    <property type="match status" value="1"/>
</dbReference>
<name>A0A7I5EBY9_HAECO</name>
<accession>A0A7I5EBY9</accession>
<feature type="region of interest" description="Disordered" evidence="2">
    <location>
        <begin position="112"/>
        <end position="300"/>
    </location>
</feature>
<feature type="compositionally biased region" description="Low complexity" evidence="2">
    <location>
        <begin position="252"/>
        <end position="270"/>
    </location>
</feature>
<evidence type="ECO:0000256" key="3">
    <source>
        <dbReference type="SAM" id="Phobius"/>
    </source>
</evidence>
<evidence type="ECO:0000313" key="4">
    <source>
        <dbReference type="Proteomes" id="UP000025227"/>
    </source>
</evidence>
<dbReference type="Proteomes" id="UP000025227">
    <property type="component" value="Unplaced"/>
</dbReference>
<keyword evidence="3" id="KW-1133">Transmembrane helix</keyword>
<dbReference type="PANTHER" id="PTHR24637">
    <property type="entry name" value="COLLAGEN"/>
    <property type="match status" value="1"/>
</dbReference>
<dbReference type="OrthoDB" id="5877378at2759"/>
<evidence type="ECO:0000256" key="2">
    <source>
        <dbReference type="SAM" id="MobiDB-lite"/>
    </source>
</evidence>
<keyword evidence="4" id="KW-1185">Reference proteome</keyword>
<organism evidence="4 5">
    <name type="scientific">Haemonchus contortus</name>
    <name type="common">Barber pole worm</name>
    <dbReference type="NCBI Taxonomy" id="6289"/>
    <lineage>
        <taxon>Eukaryota</taxon>
        <taxon>Metazoa</taxon>
        <taxon>Ecdysozoa</taxon>
        <taxon>Nematoda</taxon>
        <taxon>Chromadorea</taxon>
        <taxon>Rhabditida</taxon>
        <taxon>Rhabditina</taxon>
        <taxon>Rhabditomorpha</taxon>
        <taxon>Strongyloidea</taxon>
        <taxon>Trichostrongylidae</taxon>
        <taxon>Haemonchus</taxon>
    </lineage>
</organism>
<sequence>MRTDREAVASSLRRLAFVSASIAMSTVVLLGIMVPLLIHSALRAQINSDRIFEPCYSSGTTTWQLLRELNVSPSLREKRDNSRRSVASGVKLEYGGPYAGTAMGCVRQFGPPGPPGRPGVDGIDGMDGASGAPGLPGKDGIPEDKREPCWICQKAQQGPPGPPGNKGRPGLPGFPGEHGYSPVGVPGPPGDQGLPGVQGAPGPKGNPGSVGYSQESVLVGEPGPPGPPGPPGFPGAPGQPGQPGPKGPPGFIPGNPGWEGSPGTPGAPGEEGPPGLPGVGPICDHCPEPVLQSGFGGDSRQKVEVVPSQKAQEEVLKKAMSNILKN</sequence>
<dbReference type="Gene3D" id="1.20.5.320">
    <property type="entry name" value="6-Phosphogluconate Dehydrogenase, domain 3"/>
    <property type="match status" value="1"/>
</dbReference>
<dbReference type="Pfam" id="PF01391">
    <property type="entry name" value="Collagen"/>
    <property type="match status" value="2"/>
</dbReference>
<feature type="transmembrane region" description="Helical" evidence="3">
    <location>
        <begin position="12"/>
        <end position="38"/>
    </location>
</feature>
<keyword evidence="3" id="KW-0472">Membrane</keyword>
<dbReference type="InterPro" id="IPR008160">
    <property type="entry name" value="Collagen"/>
</dbReference>
<dbReference type="WBParaSite" id="HCON_00131040-00001">
    <property type="protein sequence ID" value="HCON_00131040-00001"/>
    <property type="gene ID" value="HCON_00131040"/>
</dbReference>
<keyword evidence="1" id="KW-0677">Repeat</keyword>
<protein>
    <submittedName>
        <fullName evidence="5">Collagen triple helix repeat domain containing protein</fullName>
    </submittedName>
</protein>
<dbReference type="OMA" id="SEREPCW"/>
<evidence type="ECO:0000256" key="1">
    <source>
        <dbReference type="ARBA" id="ARBA00022737"/>
    </source>
</evidence>
<reference evidence="5" key="1">
    <citation type="submission" date="2020-12" db="UniProtKB">
        <authorList>
            <consortium name="WormBaseParasite"/>
        </authorList>
    </citation>
    <scope>IDENTIFICATION</scope>
    <source>
        <strain evidence="5">MHco3</strain>
    </source>
</reference>
<feature type="compositionally biased region" description="Pro residues" evidence="2">
    <location>
        <begin position="222"/>
        <end position="234"/>
    </location>
</feature>
<evidence type="ECO:0000313" key="5">
    <source>
        <dbReference type="WBParaSite" id="HCON_00131040-00001"/>
    </source>
</evidence>
<feature type="compositionally biased region" description="Pro residues" evidence="2">
    <location>
        <begin position="240"/>
        <end position="251"/>
    </location>
</feature>